<dbReference type="Pfam" id="PF03992">
    <property type="entry name" value="ABM"/>
    <property type="match status" value="1"/>
</dbReference>
<dbReference type="SUPFAM" id="SSF54909">
    <property type="entry name" value="Dimeric alpha+beta barrel"/>
    <property type="match status" value="1"/>
</dbReference>
<evidence type="ECO:0000259" key="1">
    <source>
        <dbReference type="PROSITE" id="PS51725"/>
    </source>
</evidence>
<dbReference type="InterPro" id="IPR011008">
    <property type="entry name" value="Dimeric_a/b-barrel"/>
</dbReference>
<protein>
    <submittedName>
        <fullName evidence="2">Antibiotic biosynthesis monooxygenase</fullName>
    </submittedName>
</protein>
<feature type="domain" description="ABM" evidence="1">
    <location>
        <begin position="3"/>
        <end position="88"/>
    </location>
</feature>
<dbReference type="Proteomes" id="UP001500618">
    <property type="component" value="Unassembled WGS sequence"/>
</dbReference>
<dbReference type="InterPro" id="IPR050744">
    <property type="entry name" value="AI-2_Isomerase_LsrG"/>
</dbReference>
<keyword evidence="2" id="KW-0560">Oxidoreductase</keyword>
<evidence type="ECO:0000313" key="2">
    <source>
        <dbReference type="EMBL" id="GAA1688838.1"/>
    </source>
</evidence>
<organism evidence="2 3">
    <name type="scientific">Fodinicola feengrottensis</name>
    <dbReference type="NCBI Taxonomy" id="435914"/>
    <lineage>
        <taxon>Bacteria</taxon>
        <taxon>Bacillati</taxon>
        <taxon>Actinomycetota</taxon>
        <taxon>Actinomycetes</taxon>
        <taxon>Mycobacteriales</taxon>
        <taxon>Fodinicola</taxon>
    </lineage>
</organism>
<dbReference type="RefSeq" id="WP_344312073.1">
    <property type="nucleotide sequence ID" value="NZ_BAAANY010000015.1"/>
</dbReference>
<comment type="caution">
    <text evidence="2">The sequence shown here is derived from an EMBL/GenBank/DDBJ whole genome shotgun (WGS) entry which is preliminary data.</text>
</comment>
<dbReference type="Gene3D" id="3.30.70.100">
    <property type="match status" value="1"/>
</dbReference>
<sequence length="104" mass="11344">MPVVVVALLHPKPEHRDEVREILTSIVPKVHAEDGCQLYSLNEDADGFVMIEQWVSQEALTKHGGLPALAEMNVALKGKMAKPVDLRFLSPVPAGDPSHGQVRS</sequence>
<proteinExistence type="predicted"/>
<evidence type="ECO:0000313" key="3">
    <source>
        <dbReference type="Proteomes" id="UP001500618"/>
    </source>
</evidence>
<dbReference type="EMBL" id="BAAANY010000015">
    <property type="protein sequence ID" value="GAA1688838.1"/>
    <property type="molecule type" value="Genomic_DNA"/>
</dbReference>
<dbReference type="PROSITE" id="PS51725">
    <property type="entry name" value="ABM"/>
    <property type="match status" value="1"/>
</dbReference>
<keyword evidence="3" id="KW-1185">Reference proteome</keyword>
<gene>
    <name evidence="2" type="ORF">GCM10009765_42870</name>
</gene>
<keyword evidence="2" id="KW-0503">Monooxygenase</keyword>
<dbReference type="PANTHER" id="PTHR33336">
    <property type="entry name" value="QUINOL MONOOXYGENASE YGIN-RELATED"/>
    <property type="match status" value="1"/>
</dbReference>
<dbReference type="GO" id="GO:0004497">
    <property type="term" value="F:monooxygenase activity"/>
    <property type="evidence" value="ECO:0007669"/>
    <property type="project" value="UniProtKB-KW"/>
</dbReference>
<dbReference type="PANTHER" id="PTHR33336:SF15">
    <property type="entry name" value="ABM DOMAIN-CONTAINING PROTEIN"/>
    <property type="match status" value="1"/>
</dbReference>
<name>A0ABN2HJJ9_9ACTN</name>
<accession>A0ABN2HJJ9</accession>
<reference evidence="2 3" key="1">
    <citation type="journal article" date="2019" name="Int. J. Syst. Evol. Microbiol.">
        <title>The Global Catalogue of Microorganisms (GCM) 10K type strain sequencing project: providing services to taxonomists for standard genome sequencing and annotation.</title>
        <authorList>
            <consortium name="The Broad Institute Genomics Platform"/>
            <consortium name="The Broad Institute Genome Sequencing Center for Infectious Disease"/>
            <person name="Wu L."/>
            <person name="Ma J."/>
        </authorList>
    </citation>
    <scope>NUCLEOTIDE SEQUENCE [LARGE SCALE GENOMIC DNA]</scope>
    <source>
        <strain evidence="2 3">JCM 14718</strain>
    </source>
</reference>
<dbReference type="InterPro" id="IPR007138">
    <property type="entry name" value="ABM_dom"/>
</dbReference>